<dbReference type="SUPFAM" id="SSF56935">
    <property type="entry name" value="Porins"/>
    <property type="match status" value="1"/>
</dbReference>
<dbReference type="Pfam" id="PF07715">
    <property type="entry name" value="Plug"/>
    <property type="match status" value="1"/>
</dbReference>
<dbReference type="GO" id="GO:0009279">
    <property type="term" value="C:cell outer membrane"/>
    <property type="evidence" value="ECO:0007669"/>
    <property type="project" value="UniProtKB-SubCell"/>
</dbReference>
<dbReference type="PANTHER" id="PTHR47234:SF2">
    <property type="entry name" value="TONB-DEPENDENT RECEPTOR"/>
    <property type="match status" value="1"/>
</dbReference>
<keyword evidence="7 8" id="KW-0998">Cell outer membrane</keyword>
<keyword evidence="3 8" id="KW-1134">Transmembrane beta strand</keyword>
<dbReference type="InterPro" id="IPR000531">
    <property type="entry name" value="Beta-barrel_TonB"/>
</dbReference>
<dbReference type="InterPro" id="IPR039426">
    <property type="entry name" value="TonB-dep_rcpt-like"/>
</dbReference>
<dbReference type="InterPro" id="IPR012910">
    <property type="entry name" value="Plug_dom"/>
</dbReference>
<feature type="signal peptide" evidence="11">
    <location>
        <begin position="1"/>
        <end position="27"/>
    </location>
</feature>
<keyword evidence="11" id="KW-0732">Signal</keyword>
<dbReference type="InterPro" id="IPR036942">
    <property type="entry name" value="Beta-barrel_TonB_sf"/>
</dbReference>
<reference evidence="14" key="1">
    <citation type="submission" date="2023-03" db="EMBL/GenBank/DDBJ databases">
        <title>Andean soil-derived lignocellulolytic bacterial consortium as a source of novel taxa and putative plastic-active enzymes.</title>
        <authorList>
            <person name="Diaz-Garcia L."/>
            <person name="Chuvochina M."/>
            <person name="Feuerriegel G."/>
            <person name="Bunk B."/>
            <person name="Sproer C."/>
            <person name="Streit W.R."/>
            <person name="Rodriguez L.M."/>
            <person name="Overmann J."/>
            <person name="Jimenez D.J."/>
        </authorList>
    </citation>
    <scope>NUCLEOTIDE SEQUENCE</scope>
    <source>
        <strain evidence="14">MAG 26</strain>
    </source>
</reference>
<evidence type="ECO:0000256" key="5">
    <source>
        <dbReference type="ARBA" id="ARBA00023077"/>
    </source>
</evidence>
<evidence type="ECO:0000256" key="4">
    <source>
        <dbReference type="ARBA" id="ARBA00022692"/>
    </source>
</evidence>
<dbReference type="EMBL" id="CP119316">
    <property type="protein sequence ID" value="WEK48094.1"/>
    <property type="molecule type" value="Genomic_DNA"/>
</dbReference>
<feature type="chain" id="PRO_5042597455" evidence="11">
    <location>
        <begin position="28"/>
        <end position="1007"/>
    </location>
</feature>
<gene>
    <name evidence="14" type="ORF">P0Y56_07305</name>
</gene>
<evidence type="ECO:0000256" key="8">
    <source>
        <dbReference type="PROSITE-ProRule" id="PRU01360"/>
    </source>
</evidence>
<sequence length="1007" mass="109059">MKIQSRLQSAAAPIALCAALLAPPAFAQDDTTEPSDTVTLTTDTQLAATDADDGQVIVVTGSRIARPEFANPNPIQTVDSTKLEHSGTTNLTEVLATSPALLGSTRSIDNAGSNLPNAQSVGVNNLNLRNLGTDRTLVLVDGRRHIAGYPGTAAVDINTIPTDLVESVDVLTGGVSAVYGADGVSGVVNFIMKHDFDGVKVRGQYGISQRGDAGEYYGSIIAGKNFADGRGNVTFAYEFNKDDRFSQKQRLNYGHTGPSYVLTRNPADGTPGSASDDPNIPDRVLLTNLRWADSAMGGAFDFTGDGVPEFNGDGTPYDLGSYVPGTSYTIGGDSTPIESYYGDYTPYSRKHIGNIFAHFDVSNELQFYAEGKYVKSKAWTESQPTYDLYTLLQPDNAYLAQTFGADAIPEDGVLFSRDNFDFGQRRYEMNRELIRTVFGAKGDLSDHFRYDLSFVFGQSTQRSTNYGDRIADRYYAAIDAVDDGNGNITCRINLPGETDVFGFSYGNPIVFNGPPVTFAPGECVPLSLMGNGAPSKEALDFILANHSDYARIRQYVGTFAMSGDSGAFLNLPGGPVGYAFGAEYRKESSYSEPSAYSQAGALIDNSPGQIEAGAFDVWELFSEVNLPILKDVPFAESLSVGGAFRFSDYSTIGHTKTWSVNGEYAPIRDITFRATYSKSVRAPNISELFAPQNGTFQFITDPCGPERIAEGTQYRAANCVAGLTAAGLTPDQIADFNPADSPFSPQNSSLLGVQGGNPDLSAETAKTLTFGTVLRPSFVPGLTFSVDWYSIKLSNAVQYSSAQDIVDLCYDQPTLSNDYCALISRDSDTGFIGNYKVIPANVAAFKTAGIDMNLLYGHEISPQLGRVDLRLVGNYLDKLEFVPALGAETENEMDSAAYPAPRWSATFDLTWTKGPLSLNYGINWFAKTRRVTREQEAANPDYAPAKYIWYRQMWMHNLYVSYDVTDNVNVYGGVSNLFDRKPDDGAAGYPVSAVGRAFFMGVKAKVF</sequence>
<proteinExistence type="inferred from homology"/>
<dbReference type="Gene3D" id="2.170.130.10">
    <property type="entry name" value="TonB-dependent receptor, plug domain"/>
    <property type="match status" value="1"/>
</dbReference>
<dbReference type="KEGG" id="acob:P0Y56_07305"/>
<evidence type="ECO:0000256" key="9">
    <source>
        <dbReference type="RuleBase" id="RU003357"/>
    </source>
</evidence>
<evidence type="ECO:0000256" key="6">
    <source>
        <dbReference type="ARBA" id="ARBA00023136"/>
    </source>
</evidence>
<evidence type="ECO:0000313" key="15">
    <source>
        <dbReference type="Proteomes" id="UP001218362"/>
    </source>
</evidence>
<evidence type="ECO:0000259" key="13">
    <source>
        <dbReference type="Pfam" id="PF07715"/>
    </source>
</evidence>
<keyword evidence="5 9" id="KW-0798">TonB box</keyword>
<dbReference type="AlphaFoldDB" id="A0AAJ5XC27"/>
<keyword evidence="4 8" id="KW-0812">Transmembrane</keyword>
<evidence type="ECO:0000313" key="14">
    <source>
        <dbReference type="EMBL" id="WEK48094.1"/>
    </source>
</evidence>
<dbReference type="PROSITE" id="PS52016">
    <property type="entry name" value="TONB_DEPENDENT_REC_3"/>
    <property type="match status" value="1"/>
</dbReference>
<evidence type="ECO:0000256" key="3">
    <source>
        <dbReference type="ARBA" id="ARBA00022452"/>
    </source>
</evidence>
<feature type="domain" description="TonB-dependent receptor plug" evidence="13">
    <location>
        <begin position="71"/>
        <end position="187"/>
    </location>
</feature>
<evidence type="ECO:0000256" key="2">
    <source>
        <dbReference type="ARBA" id="ARBA00022448"/>
    </source>
</evidence>
<feature type="domain" description="TonB-dependent receptor-like beta-barrel" evidence="12">
    <location>
        <begin position="445"/>
        <end position="977"/>
    </location>
</feature>
<dbReference type="Proteomes" id="UP001218362">
    <property type="component" value="Chromosome"/>
</dbReference>
<comment type="subcellular location">
    <subcellularLocation>
        <location evidence="1 8">Cell outer membrane</location>
        <topology evidence="1 8">Multi-pass membrane protein</topology>
    </subcellularLocation>
</comment>
<comment type="similarity">
    <text evidence="8 9">Belongs to the TonB-dependent receptor family.</text>
</comment>
<evidence type="ECO:0000256" key="11">
    <source>
        <dbReference type="SAM" id="SignalP"/>
    </source>
</evidence>
<keyword evidence="2 8" id="KW-0813">Transport</keyword>
<evidence type="ECO:0000259" key="12">
    <source>
        <dbReference type="Pfam" id="PF00593"/>
    </source>
</evidence>
<keyword evidence="6 8" id="KW-0472">Membrane</keyword>
<name>A0AAJ5XC27_9SPHN</name>
<dbReference type="PANTHER" id="PTHR47234">
    <property type="match status" value="1"/>
</dbReference>
<evidence type="ECO:0000256" key="10">
    <source>
        <dbReference type="SAM" id="MobiDB-lite"/>
    </source>
</evidence>
<evidence type="ECO:0000256" key="1">
    <source>
        <dbReference type="ARBA" id="ARBA00004571"/>
    </source>
</evidence>
<protein>
    <submittedName>
        <fullName evidence="14">TonB-dependent receptor</fullName>
    </submittedName>
</protein>
<dbReference type="InterPro" id="IPR037066">
    <property type="entry name" value="Plug_dom_sf"/>
</dbReference>
<dbReference type="Gene3D" id="2.40.170.20">
    <property type="entry name" value="TonB-dependent receptor, beta-barrel domain"/>
    <property type="match status" value="1"/>
</dbReference>
<dbReference type="Pfam" id="PF00593">
    <property type="entry name" value="TonB_dep_Rec_b-barrel"/>
    <property type="match status" value="1"/>
</dbReference>
<evidence type="ECO:0000256" key="7">
    <source>
        <dbReference type="ARBA" id="ARBA00023237"/>
    </source>
</evidence>
<accession>A0AAJ5XC27</accession>
<feature type="region of interest" description="Disordered" evidence="10">
    <location>
        <begin position="256"/>
        <end position="279"/>
    </location>
</feature>
<organism evidence="14 15">
    <name type="scientific">Candidatus Andeanibacterium colombiense</name>
    <dbReference type="NCBI Taxonomy" id="3121345"/>
    <lineage>
        <taxon>Bacteria</taxon>
        <taxon>Pseudomonadati</taxon>
        <taxon>Pseudomonadota</taxon>
        <taxon>Alphaproteobacteria</taxon>
        <taxon>Sphingomonadales</taxon>
        <taxon>Sphingomonadaceae</taxon>
        <taxon>Candidatus Andeanibacterium</taxon>
    </lineage>
</organism>
<keyword evidence="14" id="KW-0675">Receptor</keyword>